<reference evidence="14 15" key="1">
    <citation type="submission" date="2018-02" db="EMBL/GenBank/DDBJ databases">
        <title>The draft genome of Sphingobacterium sp. 5JN-11.</title>
        <authorList>
            <person name="Liu L."/>
            <person name="Li L."/>
            <person name="Liang L."/>
            <person name="Zhang X."/>
            <person name="Wang T."/>
        </authorList>
    </citation>
    <scope>NUCLEOTIDE SEQUENCE [LARGE SCALE GENOMIC DNA]</scope>
    <source>
        <strain evidence="14 15">5JN-11</strain>
    </source>
</reference>
<sequence length="950" mass="105902">MSDQRCFIRCASLLLALCIAATLANAQQRGINLKGAIYELQQDNLRPLGAASIKVLPYNLHTHANEHGTFQLADIPMGAIRVVVSHVGMADLDTTIILVRDQELRLVMRPNSYRLSEVDVTGRSSSTNGSSSTHIGRNAIDHLQANSLSDVMSLVPGGLVVNPNLNEPKQINIRNVANTTSNLNAFGTAIVMNGSPVSNNANLQTLTPVHEARSMSGGTPPSGGFDTRNIPLYNIESVEVIRGIPSVKYGDMTSGAVIVNQKAGMHPLAIEGSTNPNLYGINLSKGFALNDKQDALSIGADYAHNTHDPVQSYLFYERTSLNALYSSNWLKNKLRTHHGLVVFHGGETRRQNPNDQTRQLRSSAKELGWVLNSSGTYRPQSSSWWRELSYSGRIGVTDKEGYYQQRYTAANAAYGMSTQDGAILSNIPGGRLFDEEGREITRILPGDERRHAVYLPSTYLGMHQIDGKEFNAFFSANTTFFHRLGSSHHTWLAGGDFKLDRNFGAGRIFADSLPPYRNLSYVNSSFRNWPFDNIPALYQIGAFVEDNIVYHIGDHRLNVIAGLRYDRFSSVGDRLSPRINFSADIVPNRAVLRLGYGSLAKAPGLLYAHPEPAYFDYININEMASGREDALFMTTTRVFDTKNNDLKIATNTKLEAGVDLRLGKAQLHVTLFQEKLRNAYGIGPTLNTFRPVEYLQYERVQAADPTLKVASSNPVLASFNQPHSNNQLDKWGLEFDLDLGRVDAIRTAFQLYGAHIQQKSYSSDYFFYDEQSGAGAADRTHIGLYAPEMTSAHEKSTVTTLKVVHNIPTIGFVVTLTTDAIWNESNWTVYGNDSIPLKYISKIDGQVHDFNFKNREEVTEKEFQEILRPVARPLEVVESLPAMFNFNMNISKEIKDFLKISFFANNLFRSYPVAQSDRVSTRYYTRNMPDNTRNSPGLPFFFGFRVGAKF</sequence>
<dbReference type="PANTHER" id="PTHR30069:SF29">
    <property type="entry name" value="HEMOGLOBIN AND HEMOGLOBIN-HAPTOGLOBIN-BINDING PROTEIN 1-RELATED"/>
    <property type="match status" value="1"/>
</dbReference>
<keyword evidence="4" id="KW-0812">Transmembrane</keyword>
<keyword evidence="3" id="KW-1134">Transmembrane beta strand</keyword>
<evidence type="ECO:0000259" key="12">
    <source>
        <dbReference type="Pfam" id="PF00593"/>
    </source>
</evidence>
<evidence type="ECO:0000256" key="10">
    <source>
        <dbReference type="RuleBase" id="RU003357"/>
    </source>
</evidence>
<keyword evidence="8" id="KW-0675">Receptor</keyword>
<evidence type="ECO:0000313" key="15">
    <source>
        <dbReference type="Proteomes" id="UP000239711"/>
    </source>
</evidence>
<dbReference type="SUPFAM" id="SSF56935">
    <property type="entry name" value="Porins"/>
    <property type="match status" value="1"/>
</dbReference>
<dbReference type="GO" id="GO:0009279">
    <property type="term" value="C:cell outer membrane"/>
    <property type="evidence" value="ECO:0007669"/>
    <property type="project" value="UniProtKB-SubCell"/>
</dbReference>
<evidence type="ECO:0000256" key="3">
    <source>
        <dbReference type="ARBA" id="ARBA00022452"/>
    </source>
</evidence>
<dbReference type="GO" id="GO:0015344">
    <property type="term" value="F:siderophore uptake transmembrane transporter activity"/>
    <property type="evidence" value="ECO:0007669"/>
    <property type="project" value="TreeGrafter"/>
</dbReference>
<dbReference type="OrthoDB" id="1151166at2"/>
<dbReference type="Gene3D" id="2.40.170.20">
    <property type="entry name" value="TonB-dependent receptor, beta-barrel domain"/>
    <property type="match status" value="1"/>
</dbReference>
<evidence type="ECO:0000256" key="6">
    <source>
        <dbReference type="ARBA" id="ARBA00023077"/>
    </source>
</evidence>
<keyword evidence="5 11" id="KW-0732">Signal</keyword>
<dbReference type="RefSeq" id="WP_105718352.1">
    <property type="nucleotide sequence ID" value="NZ_PVBQ01000019.1"/>
</dbReference>
<dbReference type="InterPro" id="IPR036942">
    <property type="entry name" value="Beta-barrel_TonB_sf"/>
</dbReference>
<feature type="domain" description="TonB-dependent receptor plug" evidence="13">
    <location>
        <begin position="129"/>
        <end position="257"/>
    </location>
</feature>
<dbReference type="InterPro" id="IPR000531">
    <property type="entry name" value="Beta-barrel_TonB"/>
</dbReference>
<feature type="signal peptide" evidence="11">
    <location>
        <begin position="1"/>
        <end position="26"/>
    </location>
</feature>
<evidence type="ECO:0000256" key="9">
    <source>
        <dbReference type="ARBA" id="ARBA00023237"/>
    </source>
</evidence>
<comment type="similarity">
    <text evidence="10">Belongs to the TonB-dependent receptor family.</text>
</comment>
<evidence type="ECO:0000256" key="7">
    <source>
        <dbReference type="ARBA" id="ARBA00023136"/>
    </source>
</evidence>
<comment type="subcellular location">
    <subcellularLocation>
        <location evidence="1">Cell outer membrane</location>
        <topology evidence="1">Multi-pass membrane protein</topology>
    </subcellularLocation>
</comment>
<evidence type="ECO:0000256" key="4">
    <source>
        <dbReference type="ARBA" id="ARBA00022692"/>
    </source>
</evidence>
<dbReference type="Gene3D" id="2.170.130.10">
    <property type="entry name" value="TonB-dependent receptor, plug domain"/>
    <property type="match status" value="1"/>
</dbReference>
<evidence type="ECO:0000256" key="5">
    <source>
        <dbReference type="ARBA" id="ARBA00022729"/>
    </source>
</evidence>
<dbReference type="Proteomes" id="UP000239711">
    <property type="component" value="Unassembled WGS sequence"/>
</dbReference>
<gene>
    <name evidence="14" type="ORF">C5745_17730</name>
</gene>
<dbReference type="InterPro" id="IPR037066">
    <property type="entry name" value="Plug_dom_sf"/>
</dbReference>
<name>A0A2S9IYE7_9SPHI</name>
<dbReference type="Pfam" id="PF00593">
    <property type="entry name" value="TonB_dep_Rec_b-barrel"/>
    <property type="match status" value="1"/>
</dbReference>
<keyword evidence="15" id="KW-1185">Reference proteome</keyword>
<feature type="domain" description="TonB-dependent receptor-like beta-barrel" evidence="12">
    <location>
        <begin position="468"/>
        <end position="907"/>
    </location>
</feature>
<organism evidence="14 15">
    <name type="scientific">Sphingobacterium haloxyli</name>
    <dbReference type="NCBI Taxonomy" id="2100533"/>
    <lineage>
        <taxon>Bacteria</taxon>
        <taxon>Pseudomonadati</taxon>
        <taxon>Bacteroidota</taxon>
        <taxon>Sphingobacteriia</taxon>
        <taxon>Sphingobacteriales</taxon>
        <taxon>Sphingobacteriaceae</taxon>
        <taxon>Sphingobacterium</taxon>
    </lineage>
</organism>
<keyword evidence="6 10" id="KW-0798">TonB box</keyword>
<dbReference type="Pfam" id="PF13715">
    <property type="entry name" value="CarbopepD_reg_2"/>
    <property type="match status" value="1"/>
</dbReference>
<evidence type="ECO:0000256" key="2">
    <source>
        <dbReference type="ARBA" id="ARBA00022448"/>
    </source>
</evidence>
<dbReference type="InterPro" id="IPR008969">
    <property type="entry name" value="CarboxyPept-like_regulatory"/>
</dbReference>
<feature type="chain" id="PRO_5015677663" description="TonB-dependent receptor" evidence="11">
    <location>
        <begin position="27"/>
        <end position="950"/>
    </location>
</feature>
<evidence type="ECO:0000259" key="13">
    <source>
        <dbReference type="Pfam" id="PF07715"/>
    </source>
</evidence>
<accession>A0A2S9IYE7</accession>
<dbReference type="InterPro" id="IPR012910">
    <property type="entry name" value="Plug_dom"/>
</dbReference>
<dbReference type="AlphaFoldDB" id="A0A2S9IYE7"/>
<evidence type="ECO:0000256" key="1">
    <source>
        <dbReference type="ARBA" id="ARBA00004571"/>
    </source>
</evidence>
<evidence type="ECO:0000256" key="8">
    <source>
        <dbReference type="ARBA" id="ARBA00023170"/>
    </source>
</evidence>
<dbReference type="PANTHER" id="PTHR30069">
    <property type="entry name" value="TONB-DEPENDENT OUTER MEMBRANE RECEPTOR"/>
    <property type="match status" value="1"/>
</dbReference>
<keyword evidence="7 10" id="KW-0472">Membrane</keyword>
<dbReference type="EMBL" id="PVBQ01000019">
    <property type="protein sequence ID" value="PRD45551.1"/>
    <property type="molecule type" value="Genomic_DNA"/>
</dbReference>
<protein>
    <recommendedName>
        <fullName evidence="16">TonB-dependent receptor</fullName>
    </recommendedName>
</protein>
<comment type="caution">
    <text evidence="14">The sequence shown here is derived from an EMBL/GenBank/DDBJ whole genome shotgun (WGS) entry which is preliminary data.</text>
</comment>
<keyword evidence="9" id="KW-0998">Cell outer membrane</keyword>
<evidence type="ECO:0000256" key="11">
    <source>
        <dbReference type="SAM" id="SignalP"/>
    </source>
</evidence>
<dbReference type="SUPFAM" id="SSF49464">
    <property type="entry name" value="Carboxypeptidase regulatory domain-like"/>
    <property type="match status" value="1"/>
</dbReference>
<dbReference type="InterPro" id="IPR039426">
    <property type="entry name" value="TonB-dep_rcpt-like"/>
</dbReference>
<evidence type="ECO:0000313" key="14">
    <source>
        <dbReference type="EMBL" id="PRD45551.1"/>
    </source>
</evidence>
<dbReference type="GO" id="GO:0044718">
    <property type="term" value="P:siderophore transmembrane transport"/>
    <property type="evidence" value="ECO:0007669"/>
    <property type="project" value="TreeGrafter"/>
</dbReference>
<evidence type="ECO:0008006" key="16">
    <source>
        <dbReference type="Google" id="ProtNLM"/>
    </source>
</evidence>
<dbReference type="Pfam" id="PF07715">
    <property type="entry name" value="Plug"/>
    <property type="match status" value="1"/>
</dbReference>
<keyword evidence="2" id="KW-0813">Transport</keyword>
<proteinExistence type="inferred from homology"/>